<keyword evidence="3" id="KW-1185">Reference proteome</keyword>
<protein>
    <submittedName>
        <fullName evidence="2">Pyrimidine reductase, riboflavin biosynthesis</fullName>
    </submittedName>
</protein>
<dbReference type="InterPro" id="IPR002734">
    <property type="entry name" value="RibDG_C"/>
</dbReference>
<dbReference type="SUPFAM" id="SSF53597">
    <property type="entry name" value="Dihydrofolate reductase-like"/>
    <property type="match status" value="1"/>
</dbReference>
<organism evidence="2 3">
    <name type="scientific">Mariprofundus ferrinatatus</name>
    <dbReference type="NCBI Taxonomy" id="1921087"/>
    <lineage>
        <taxon>Bacteria</taxon>
        <taxon>Pseudomonadati</taxon>
        <taxon>Pseudomonadota</taxon>
        <taxon>Candidatius Mariprofundia</taxon>
        <taxon>Mariprofundales</taxon>
        <taxon>Mariprofundaceae</taxon>
        <taxon>Mariprofundus</taxon>
    </lineage>
</organism>
<gene>
    <name evidence="2" type="ORF">Ga0123462_1529</name>
</gene>
<feature type="domain" description="Bacterial bifunctional deaminase-reductase C-terminal" evidence="1">
    <location>
        <begin position="35"/>
        <end position="234"/>
    </location>
</feature>
<dbReference type="RefSeq" id="WP_100265753.1">
    <property type="nucleotide sequence ID" value="NZ_CP018800.1"/>
</dbReference>
<proteinExistence type="predicted"/>
<dbReference type="InterPro" id="IPR024072">
    <property type="entry name" value="DHFR-like_dom_sf"/>
</dbReference>
<name>A0A2K8L5K7_9PROT</name>
<dbReference type="EMBL" id="CP018800">
    <property type="protein sequence ID" value="ATX82392.1"/>
    <property type="molecule type" value="Genomic_DNA"/>
</dbReference>
<evidence type="ECO:0000313" key="2">
    <source>
        <dbReference type="EMBL" id="ATX82392.1"/>
    </source>
</evidence>
<reference evidence="2 3" key="1">
    <citation type="submission" date="2016-12" db="EMBL/GenBank/DDBJ databases">
        <title>Isolation and genomic insights into novel planktonic Zetaproteobacteria from stratified waters of the Chesapeake Bay.</title>
        <authorList>
            <person name="McAllister S.M."/>
            <person name="Kato S."/>
            <person name="Chan C.S."/>
            <person name="Chiu B.K."/>
            <person name="Field E.K."/>
        </authorList>
    </citation>
    <scope>NUCLEOTIDE SEQUENCE [LARGE SCALE GENOMIC DNA]</scope>
    <source>
        <strain evidence="2 3">CP-8</strain>
    </source>
</reference>
<dbReference type="KEGG" id="mfn:Ga0123462_1529"/>
<accession>A0A2K8L5K7</accession>
<dbReference type="GO" id="GO:0009231">
    <property type="term" value="P:riboflavin biosynthetic process"/>
    <property type="evidence" value="ECO:0007669"/>
    <property type="project" value="InterPro"/>
</dbReference>
<dbReference type="OrthoDB" id="5563679at2"/>
<dbReference type="Proteomes" id="UP000231637">
    <property type="component" value="Chromosome"/>
</dbReference>
<dbReference type="GO" id="GO:0008703">
    <property type="term" value="F:5-amino-6-(5-phosphoribosylamino)uracil reductase activity"/>
    <property type="evidence" value="ECO:0007669"/>
    <property type="project" value="InterPro"/>
</dbReference>
<dbReference type="Gene3D" id="3.40.430.10">
    <property type="entry name" value="Dihydrofolate Reductase, subunit A"/>
    <property type="match status" value="1"/>
</dbReference>
<evidence type="ECO:0000313" key="3">
    <source>
        <dbReference type="Proteomes" id="UP000231637"/>
    </source>
</evidence>
<sequence>MSLLQLYPGQRMCDLKGLYLGLNLHRQAADGDLLIYSNYIASLDGRISLTLDHEHDTEVPSAIINKRDWRLYQELAAQCDVMITSARYFRQLDQGKAQDLLPVGQEPEYADLVQWREQNGLKPQPAVAILSNSLDIPVASLETLAGRRILIFTGIDADGSKVVPLEEAGAEVIVMESAEVSGTELKAALSGLGYRSAYMIAGPKVHRTLLADRAVDYLFLTTRLRLIGGSGFDTILTGDIGNALDMHLCTLYLDQDETTAQLFSQFALHED</sequence>
<dbReference type="Pfam" id="PF01872">
    <property type="entry name" value="RibD_C"/>
    <property type="match status" value="1"/>
</dbReference>
<dbReference type="AlphaFoldDB" id="A0A2K8L5K7"/>
<evidence type="ECO:0000259" key="1">
    <source>
        <dbReference type="Pfam" id="PF01872"/>
    </source>
</evidence>